<reference evidence="2 3" key="1">
    <citation type="submission" date="2023-04" db="EMBL/GenBank/DDBJ databases">
        <title>Colletotrichum tabacum stain YC1 causing leaf anthracnose on Nicotiana tabacum(L.) cv.</title>
        <authorList>
            <person name="Ji Z."/>
            <person name="Wang M."/>
            <person name="Zhang J."/>
            <person name="Wang N."/>
            <person name="Zhou Z."/>
        </authorList>
    </citation>
    <scope>NUCLEOTIDE SEQUENCE [LARGE SCALE GENOMIC DNA]</scope>
    <source>
        <strain evidence="2 3">YC1</strain>
    </source>
</reference>
<feature type="chain" id="PRO_5044024213" description="Secreted protein" evidence="1">
    <location>
        <begin position="23"/>
        <end position="217"/>
    </location>
</feature>
<gene>
    <name evidence="2" type="ORF">QIS74_09164</name>
</gene>
<keyword evidence="1" id="KW-0732">Signal</keyword>
<sequence length="217" mass="24558">MFSRYSSAALLAFCLLVSIISAEPADPFADNPAYSVLSETNDAGDRWAFSVFSEGYQELNELGEIMPVTSLLVNKQSKRLTVIRAMNEHDKVKPRLKMRQILKECWTMTGLQPSELKVVLGYQIRNKNMLDALEECRAGMGMSPNTPFEVTNKETDSGRTACWKALGATIFSSAIRGAVEDFKIKKELVQVKVEYDIDKDRKGWNHVYYEFEPIQKA</sequence>
<dbReference type="EMBL" id="JASAOK010000044">
    <property type="protein sequence ID" value="KAK6213162.1"/>
    <property type="molecule type" value="Genomic_DNA"/>
</dbReference>
<accession>A0AAV9T3T4</accession>
<proteinExistence type="predicted"/>
<feature type="signal peptide" evidence="1">
    <location>
        <begin position="1"/>
        <end position="22"/>
    </location>
</feature>
<evidence type="ECO:0000256" key="1">
    <source>
        <dbReference type="SAM" id="SignalP"/>
    </source>
</evidence>
<name>A0AAV9T3T4_9PEZI</name>
<organism evidence="2 3">
    <name type="scientific">Colletotrichum tabaci</name>
    <dbReference type="NCBI Taxonomy" id="1209068"/>
    <lineage>
        <taxon>Eukaryota</taxon>
        <taxon>Fungi</taxon>
        <taxon>Dikarya</taxon>
        <taxon>Ascomycota</taxon>
        <taxon>Pezizomycotina</taxon>
        <taxon>Sordariomycetes</taxon>
        <taxon>Hypocreomycetidae</taxon>
        <taxon>Glomerellales</taxon>
        <taxon>Glomerellaceae</taxon>
        <taxon>Colletotrichum</taxon>
        <taxon>Colletotrichum destructivum species complex</taxon>
    </lineage>
</organism>
<protein>
    <recommendedName>
        <fullName evidence="4">Secreted protein</fullName>
    </recommendedName>
</protein>
<comment type="caution">
    <text evidence="2">The sequence shown here is derived from an EMBL/GenBank/DDBJ whole genome shotgun (WGS) entry which is preliminary data.</text>
</comment>
<evidence type="ECO:0000313" key="3">
    <source>
        <dbReference type="Proteomes" id="UP001327957"/>
    </source>
</evidence>
<keyword evidence="3" id="KW-1185">Reference proteome</keyword>
<evidence type="ECO:0000313" key="2">
    <source>
        <dbReference type="EMBL" id="KAK6213162.1"/>
    </source>
</evidence>
<dbReference type="AlphaFoldDB" id="A0AAV9T3T4"/>
<dbReference type="Proteomes" id="UP001327957">
    <property type="component" value="Unassembled WGS sequence"/>
</dbReference>
<evidence type="ECO:0008006" key="4">
    <source>
        <dbReference type="Google" id="ProtNLM"/>
    </source>
</evidence>